<evidence type="ECO:0000313" key="10">
    <source>
        <dbReference type="Proteomes" id="UP000240883"/>
    </source>
</evidence>
<feature type="transmembrane region" description="Helical" evidence="7">
    <location>
        <begin position="183"/>
        <end position="216"/>
    </location>
</feature>
<proteinExistence type="inferred from homology"/>
<feature type="transmembrane region" description="Helical" evidence="7">
    <location>
        <begin position="104"/>
        <end position="124"/>
    </location>
</feature>
<dbReference type="OrthoDB" id="61113at2759"/>
<keyword evidence="2 7" id="KW-0812">Transmembrane</keyword>
<comment type="subcellular location">
    <subcellularLocation>
        <location evidence="1">Membrane</location>
        <topology evidence="1">Multi-pass membrane protein</topology>
    </subcellularLocation>
</comment>
<dbReference type="GO" id="GO:0016020">
    <property type="term" value="C:membrane"/>
    <property type="evidence" value="ECO:0007669"/>
    <property type="project" value="UniProtKB-SubCell"/>
</dbReference>
<gene>
    <name evidence="9" type="ORF">BS50DRAFT_503169</name>
</gene>
<keyword evidence="4 7" id="KW-0472">Membrane</keyword>
<dbReference type="EMBL" id="KZ678142">
    <property type="protein sequence ID" value="PSN61936.1"/>
    <property type="molecule type" value="Genomic_DNA"/>
</dbReference>
<feature type="transmembrane region" description="Helical" evidence="7">
    <location>
        <begin position="145"/>
        <end position="163"/>
    </location>
</feature>
<feature type="compositionally biased region" description="Polar residues" evidence="6">
    <location>
        <begin position="329"/>
        <end position="340"/>
    </location>
</feature>
<reference evidence="9 10" key="1">
    <citation type="journal article" date="2018" name="Front. Microbiol.">
        <title>Genome-Wide Analysis of Corynespora cassiicola Leaf Fall Disease Putative Effectors.</title>
        <authorList>
            <person name="Lopez D."/>
            <person name="Ribeiro S."/>
            <person name="Label P."/>
            <person name="Fumanal B."/>
            <person name="Venisse J.S."/>
            <person name="Kohler A."/>
            <person name="de Oliveira R.R."/>
            <person name="Labutti K."/>
            <person name="Lipzen A."/>
            <person name="Lail K."/>
            <person name="Bauer D."/>
            <person name="Ohm R.A."/>
            <person name="Barry K.W."/>
            <person name="Spatafora J."/>
            <person name="Grigoriev I.V."/>
            <person name="Martin F.M."/>
            <person name="Pujade-Renaud V."/>
        </authorList>
    </citation>
    <scope>NUCLEOTIDE SEQUENCE [LARGE SCALE GENOMIC DNA]</scope>
    <source>
        <strain evidence="9 10">Philippines</strain>
    </source>
</reference>
<feature type="transmembrane region" description="Helical" evidence="7">
    <location>
        <begin position="268"/>
        <end position="294"/>
    </location>
</feature>
<feature type="transmembrane region" description="Helical" evidence="7">
    <location>
        <begin position="31"/>
        <end position="52"/>
    </location>
</feature>
<sequence length="387" mass="43683">MADFNSILAMMAANPPDPNAPTPVSNRKETIYGATIPFQVLTLSAVAFRIYTRFRIVREPGWDDYFVILAAVFNLAALICFYGAIPHGLGDHLLLLNEKQINMIMMWLYVQGACYYTTTTLIKVSLLCQYLRLFRTGLLRKFCQALLLLVSLWGAGYMFMAWFPCFPVSGFWDRMQTPPPKCYGFGFGTVSGAAAAFISFGASNMVIDTIIFLIPLTVYFRDGLNKKQVFAFLGLFTLGSVVVLMSVLRLWTTLKNNGSEVEKMDFTYWYPLTLIISCIEVDFAIMCASMPIFWPVMLASMKEIFVTQEVRVTHHHRLDGSADFEMNDRPNSLKSSSSQEGLTKLGHEMKTDYSDPYVVQHVTGKMPALGEVQVGVTPKKKRRLWSK</sequence>
<keyword evidence="3 7" id="KW-1133">Transmembrane helix</keyword>
<dbReference type="InterPro" id="IPR052337">
    <property type="entry name" value="SAT4-like"/>
</dbReference>
<dbReference type="InterPro" id="IPR049326">
    <property type="entry name" value="Rhodopsin_dom_fungi"/>
</dbReference>
<feature type="region of interest" description="Disordered" evidence="6">
    <location>
        <begin position="321"/>
        <end position="340"/>
    </location>
</feature>
<accession>A0A2T2N9L6</accession>
<keyword evidence="10" id="KW-1185">Reference proteome</keyword>
<name>A0A2T2N9L6_CORCC</name>
<evidence type="ECO:0000256" key="4">
    <source>
        <dbReference type="ARBA" id="ARBA00023136"/>
    </source>
</evidence>
<evidence type="ECO:0000256" key="5">
    <source>
        <dbReference type="ARBA" id="ARBA00038359"/>
    </source>
</evidence>
<evidence type="ECO:0000256" key="3">
    <source>
        <dbReference type="ARBA" id="ARBA00022989"/>
    </source>
</evidence>
<evidence type="ECO:0000313" key="9">
    <source>
        <dbReference type="EMBL" id="PSN61936.1"/>
    </source>
</evidence>
<comment type="similarity">
    <text evidence="5">Belongs to the SAT4 family.</text>
</comment>
<dbReference type="Pfam" id="PF20684">
    <property type="entry name" value="Fung_rhodopsin"/>
    <property type="match status" value="1"/>
</dbReference>
<dbReference type="PANTHER" id="PTHR33048">
    <property type="entry name" value="PTH11-LIKE INTEGRAL MEMBRANE PROTEIN (AFU_ORTHOLOGUE AFUA_5G11245)"/>
    <property type="match status" value="1"/>
</dbReference>
<feature type="transmembrane region" description="Helical" evidence="7">
    <location>
        <begin position="64"/>
        <end position="84"/>
    </location>
</feature>
<dbReference type="PANTHER" id="PTHR33048:SF47">
    <property type="entry name" value="INTEGRAL MEMBRANE PROTEIN-RELATED"/>
    <property type="match status" value="1"/>
</dbReference>
<evidence type="ECO:0000256" key="7">
    <source>
        <dbReference type="SAM" id="Phobius"/>
    </source>
</evidence>
<dbReference type="AlphaFoldDB" id="A0A2T2N9L6"/>
<feature type="domain" description="Rhodopsin" evidence="8">
    <location>
        <begin position="48"/>
        <end position="297"/>
    </location>
</feature>
<feature type="transmembrane region" description="Helical" evidence="7">
    <location>
        <begin position="228"/>
        <end position="248"/>
    </location>
</feature>
<evidence type="ECO:0000259" key="8">
    <source>
        <dbReference type="Pfam" id="PF20684"/>
    </source>
</evidence>
<dbReference type="Proteomes" id="UP000240883">
    <property type="component" value="Unassembled WGS sequence"/>
</dbReference>
<protein>
    <recommendedName>
        <fullName evidence="8">Rhodopsin domain-containing protein</fullName>
    </recommendedName>
</protein>
<evidence type="ECO:0000256" key="1">
    <source>
        <dbReference type="ARBA" id="ARBA00004141"/>
    </source>
</evidence>
<evidence type="ECO:0000256" key="2">
    <source>
        <dbReference type="ARBA" id="ARBA00022692"/>
    </source>
</evidence>
<organism evidence="9 10">
    <name type="scientific">Corynespora cassiicola Philippines</name>
    <dbReference type="NCBI Taxonomy" id="1448308"/>
    <lineage>
        <taxon>Eukaryota</taxon>
        <taxon>Fungi</taxon>
        <taxon>Dikarya</taxon>
        <taxon>Ascomycota</taxon>
        <taxon>Pezizomycotina</taxon>
        <taxon>Dothideomycetes</taxon>
        <taxon>Pleosporomycetidae</taxon>
        <taxon>Pleosporales</taxon>
        <taxon>Corynesporascaceae</taxon>
        <taxon>Corynespora</taxon>
    </lineage>
</organism>
<evidence type="ECO:0000256" key="6">
    <source>
        <dbReference type="SAM" id="MobiDB-lite"/>
    </source>
</evidence>